<dbReference type="InterPro" id="IPR019606">
    <property type="entry name" value="GerMN"/>
</dbReference>
<dbReference type="Pfam" id="PF10646">
    <property type="entry name" value="Germane"/>
    <property type="match status" value="2"/>
</dbReference>
<comment type="caution">
    <text evidence="3">The sequence shown here is derived from an EMBL/GenBank/DDBJ whole genome shotgun (WGS) entry which is preliminary data.</text>
</comment>
<dbReference type="EMBL" id="SRJD01000003">
    <property type="protein sequence ID" value="TGA99630.1"/>
    <property type="molecule type" value="Genomic_DNA"/>
</dbReference>
<dbReference type="Proteomes" id="UP000298347">
    <property type="component" value="Unassembled WGS sequence"/>
</dbReference>
<evidence type="ECO:0000313" key="3">
    <source>
        <dbReference type="EMBL" id="TGA99630.1"/>
    </source>
</evidence>
<sequence>MYRRSFTLITGALLLLSLILLSACGGTADRKPDSVSYVKNKADLAKISKSTKYIQRELFLTDATGLLVPQPTALPDTHTPVKQVLQYLVKDGPVSNLLPSGFQAVLPSDTVVNSTSLDSGGHLTADFSKDLLGARPEDRERIVQSIVWTATQFDTVNSVTISVAGKVLSEWPGGGQPVGRDLTRADGINMTFGSVADVTGSRSQTVYYLASDKGKSFDVPVTVRVADTADPLSALVNAMIHEPAGSDFISAFNPDIQLLEKPVIKNGVVQLHFNSAIYEDKESKTISDQALRSLVLTLTGESGIRQVSIKIGNSSKVTLESGKTLTGPVSRSMVNASGL</sequence>
<dbReference type="OrthoDB" id="1715058at2"/>
<organism evidence="3 4">
    <name type="scientific">Sporolactobacillus shoreae</name>
    <dbReference type="NCBI Taxonomy" id="1465501"/>
    <lineage>
        <taxon>Bacteria</taxon>
        <taxon>Bacillati</taxon>
        <taxon>Bacillota</taxon>
        <taxon>Bacilli</taxon>
        <taxon>Bacillales</taxon>
        <taxon>Sporolactobacillaceae</taxon>
        <taxon>Sporolactobacillus</taxon>
    </lineage>
</organism>
<dbReference type="PROSITE" id="PS51257">
    <property type="entry name" value="PROKAR_LIPOPROTEIN"/>
    <property type="match status" value="1"/>
</dbReference>
<protein>
    <submittedName>
        <fullName evidence="3">Spore gernimation protein</fullName>
    </submittedName>
</protein>
<evidence type="ECO:0000313" key="4">
    <source>
        <dbReference type="Proteomes" id="UP000298347"/>
    </source>
</evidence>
<gene>
    <name evidence="3" type="ORF">E4665_03670</name>
</gene>
<feature type="domain" description="GerMN" evidence="2">
    <location>
        <begin position="81"/>
        <end position="172"/>
    </location>
</feature>
<feature type="domain" description="GerMN" evidence="2">
    <location>
        <begin position="232"/>
        <end position="320"/>
    </location>
</feature>
<keyword evidence="4" id="KW-1185">Reference proteome</keyword>
<dbReference type="SMART" id="SM00909">
    <property type="entry name" value="Germane"/>
    <property type="match status" value="2"/>
</dbReference>
<name>A0A4Z0GS13_9BACL</name>
<reference evidence="3 4" key="1">
    <citation type="journal article" date="2015" name="Int. J. Syst. Evol. Microbiol.">
        <title>Sporolactobacillus shoreae sp. nov. and Sporolactobacillus spathodeae sp. nov., two spore-forming lactic acid bacteria isolated from tree barks in Thailand.</title>
        <authorList>
            <person name="Thamacharoensuk T."/>
            <person name="Kitahara M."/>
            <person name="Ohkuma M."/>
            <person name="Thongchul N."/>
            <person name="Tanasupawat S."/>
        </authorList>
    </citation>
    <scope>NUCLEOTIDE SEQUENCE [LARGE SCALE GENOMIC DNA]</scope>
    <source>
        <strain evidence="3 4">BK92</strain>
    </source>
</reference>
<evidence type="ECO:0000259" key="2">
    <source>
        <dbReference type="SMART" id="SM00909"/>
    </source>
</evidence>
<feature type="chain" id="PRO_5038773273" evidence="1">
    <location>
        <begin position="23"/>
        <end position="339"/>
    </location>
</feature>
<dbReference type="AlphaFoldDB" id="A0A4Z0GS13"/>
<accession>A0A4Z0GS13</accession>
<evidence type="ECO:0000256" key="1">
    <source>
        <dbReference type="SAM" id="SignalP"/>
    </source>
</evidence>
<keyword evidence="1" id="KW-0732">Signal</keyword>
<proteinExistence type="predicted"/>
<feature type="signal peptide" evidence="1">
    <location>
        <begin position="1"/>
        <end position="22"/>
    </location>
</feature>